<dbReference type="GO" id="GO:0005886">
    <property type="term" value="C:plasma membrane"/>
    <property type="evidence" value="ECO:0007669"/>
    <property type="project" value="UniProtKB-SubCell"/>
</dbReference>
<comment type="caution">
    <text evidence="18">The sequence shown here is derived from an EMBL/GenBank/DDBJ whole genome shotgun (WGS) entry which is preliminary data.</text>
</comment>
<evidence type="ECO:0000256" key="8">
    <source>
        <dbReference type="ARBA" id="ARBA00022960"/>
    </source>
</evidence>
<evidence type="ECO:0000256" key="13">
    <source>
        <dbReference type="ARBA" id="ARBA00023316"/>
    </source>
</evidence>
<dbReference type="RefSeq" id="WP_141611599.1">
    <property type="nucleotide sequence ID" value="NZ_VIGC02000027.1"/>
</dbReference>
<evidence type="ECO:0000256" key="11">
    <source>
        <dbReference type="ARBA" id="ARBA00023136"/>
    </source>
</evidence>
<keyword evidence="11 17" id="KW-0472">Membrane</keyword>
<dbReference type="GO" id="GO:0009252">
    <property type="term" value="P:peptidoglycan biosynthetic process"/>
    <property type="evidence" value="ECO:0007669"/>
    <property type="project" value="UniProtKB-KW"/>
</dbReference>
<comment type="subcellular location">
    <subcellularLocation>
        <location evidence="1 17">Cell membrane</location>
        <topology evidence="1 17">Multi-pass membrane protein</topology>
    </subcellularLocation>
</comment>
<organism evidence="18 19">
    <name type="scientific">Litorilinea aerophila</name>
    <dbReference type="NCBI Taxonomy" id="1204385"/>
    <lineage>
        <taxon>Bacteria</taxon>
        <taxon>Bacillati</taxon>
        <taxon>Chloroflexota</taxon>
        <taxon>Caldilineae</taxon>
        <taxon>Caldilineales</taxon>
        <taxon>Caldilineaceae</taxon>
        <taxon>Litorilinea</taxon>
    </lineage>
</organism>
<name>A0A540VBN5_9CHLR</name>
<feature type="transmembrane region" description="Helical" evidence="17">
    <location>
        <begin position="254"/>
        <end position="273"/>
    </location>
</feature>
<dbReference type="PANTHER" id="PTHR30622">
    <property type="entry name" value="UNDECAPRENYL-DIPHOSPHATASE"/>
    <property type="match status" value="1"/>
</dbReference>
<evidence type="ECO:0000256" key="6">
    <source>
        <dbReference type="ARBA" id="ARBA00022692"/>
    </source>
</evidence>
<dbReference type="HAMAP" id="MF_01006">
    <property type="entry name" value="Undec_diphosphatase"/>
    <property type="match status" value="1"/>
</dbReference>
<dbReference type="EMBL" id="VIGC01000027">
    <property type="protein sequence ID" value="TQE94171.1"/>
    <property type="molecule type" value="Genomic_DNA"/>
</dbReference>
<dbReference type="GO" id="GO:0071555">
    <property type="term" value="P:cell wall organization"/>
    <property type="evidence" value="ECO:0007669"/>
    <property type="project" value="UniProtKB-KW"/>
</dbReference>
<evidence type="ECO:0000256" key="7">
    <source>
        <dbReference type="ARBA" id="ARBA00022801"/>
    </source>
</evidence>
<dbReference type="GO" id="GO:0046677">
    <property type="term" value="P:response to antibiotic"/>
    <property type="evidence" value="ECO:0007669"/>
    <property type="project" value="UniProtKB-UniRule"/>
</dbReference>
<proteinExistence type="inferred from homology"/>
<feature type="transmembrane region" description="Helical" evidence="17">
    <location>
        <begin position="47"/>
        <end position="75"/>
    </location>
</feature>
<dbReference type="OrthoDB" id="9808289at2"/>
<reference evidence="18 19" key="1">
    <citation type="submission" date="2019-06" db="EMBL/GenBank/DDBJ databases">
        <title>Genome sequence of Litorilinea aerophila BAA-2444.</title>
        <authorList>
            <person name="Maclea K.S."/>
            <person name="Maurais E.G."/>
            <person name="Iannazzi L.C."/>
        </authorList>
    </citation>
    <scope>NUCLEOTIDE SEQUENCE [LARGE SCALE GENOMIC DNA]</scope>
    <source>
        <strain evidence="18 19">ATCC BAA-2444</strain>
    </source>
</reference>
<feature type="transmembrane region" description="Helical" evidence="17">
    <location>
        <begin position="7"/>
        <end position="35"/>
    </location>
</feature>
<comment type="function">
    <text evidence="17">Catalyzes the dephosphorylation of undecaprenyl diphosphate (UPP). Confers resistance to bacitracin.</text>
</comment>
<keyword evidence="13 17" id="KW-0961">Cell wall biogenesis/degradation</keyword>
<dbReference type="Proteomes" id="UP000317371">
    <property type="component" value="Unassembled WGS sequence"/>
</dbReference>
<feature type="transmembrane region" description="Helical" evidence="17">
    <location>
        <begin position="117"/>
        <end position="137"/>
    </location>
</feature>
<dbReference type="GO" id="GO:0008360">
    <property type="term" value="P:regulation of cell shape"/>
    <property type="evidence" value="ECO:0007669"/>
    <property type="project" value="UniProtKB-KW"/>
</dbReference>
<dbReference type="InterPro" id="IPR003824">
    <property type="entry name" value="UppP"/>
</dbReference>
<dbReference type="PANTHER" id="PTHR30622:SF4">
    <property type="entry name" value="UNDECAPRENYL-DIPHOSPHATASE"/>
    <property type="match status" value="1"/>
</dbReference>
<dbReference type="AlphaFoldDB" id="A0A540VBN5"/>
<comment type="catalytic activity">
    <reaction evidence="16 17">
        <text>di-trans,octa-cis-undecaprenyl diphosphate + H2O = di-trans,octa-cis-undecaprenyl phosphate + phosphate + H(+)</text>
        <dbReference type="Rhea" id="RHEA:28094"/>
        <dbReference type="ChEBI" id="CHEBI:15377"/>
        <dbReference type="ChEBI" id="CHEBI:15378"/>
        <dbReference type="ChEBI" id="CHEBI:43474"/>
        <dbReference type="ChEBI" id="CHEBI:58405"/>
        <dbReference type="ChEBI" id="CHEBI:60392"/>
        <dbReference type="EC" id="3.6.1.27"/>
    </reaction>
</comment>
<evidence type="ECO:0000256" key="1">
    <source>
        <dbReference type="ARBA" id="ARBA00004651"/>
    </source>
</evidence>
<protein>
    <recommendedName>
        <fullName evidence="4 17">Undecaprenyl-diphosphatase</fullName>
        <ecNumber evidence="3 17">3.6.1.27</ecNumber>
    </recommendedName>
    <alternativeName>
        <fullName evidence="15 17">Bacitracin resistance protein</fullName>
    </alternativeName>
    <alternativeName>
        <fullName evidence="14 17">Undecaprenyl pyrophosphate phosphatase</fullName>
    </alternativeName>
</protein>
<evidence type="ECO:0000256" key="16">
    <source>
        <dbReference type="ARBA" id="ARBA00047594"/>
    </source>
</evidence>
<dbReference type="GO" id="GO:0050380">
    <property type="term" value="F:undecaprenyl-diphosphatase activity"/>
    <property type="evidence" value="ECO:0007669"/>
    <property type="project" value="UniProtKB-UniRule"/>
</dbReference>
<keyword evidence="7 17" id="KW-0378">Hydrolase</keyword>
<keyword evidence="9 17" id="KW-0573">Peptidoglycan synthesis</keyword>
<keyword evidence="10 17" id="KW-1133">Transmembrane helix</keyword>
<evidence type="ECO:0000313" key="18">
    <source>
        <dbReference type="EMBL" id="TQE94171.1"/>
    </source>
</evidence>
<evidence type="ECO:0000256" key="5">
    <source>
        <dbReference type="ARBA" id="ARBA00022475"/>
    </source>
</evidence>
<evidence type="ECO:0000256" key="10">
    <source>
        <dbReference type="ARBA" id="ARBA00022989"/>
    </source>
</evidence>
<evidence type="ECO:0000256" key="9">
    <source>
        <dbReference type="ARBA" id="ARBA00022984"/>
    </source>
</evidence>
<evidence type="ECO:0000256" key="15">
    <source>
        <dbReference type="ARBA" id="ARBA00032932"/>
    </source>
</evidence>
<dbReference type="Pfam" id="PF02673">
    <property type="entry name" value="BacA"/>
    <property type="match status" value="1"/>
</dbReference>
<gene>
    <name evidence="17 18" type="primary">uppP</name>
    <name evidence="18" type="ORF">FKZ61_18260</name>
</gene>
<dbReference type="FunCoup" id="A0A540VBN5">
    <property type="interactions" value="340"/>
</dbReference>
<evidence type="ECO:0000313" key="19">
    <source>
        <dbReference type="Proteomes" id="UP000317371"/>
    </source>
</evidence>
<sequence>MSEIIRAIILGVVQGATEFIPVSSSGHLVIVPWLLGWQPESLLFDTVLHWGTLLAILIIFWRDFWLIFLAVLTSLVRRSLADFHARLGWFIVVGSIPAAVTGLLLKDPLEALFASPTAAAGFLLITALVLVASELLAKRLVTLSRLEQLRFGDSLIIGLAQALALAPGISRSGTTIAAGLARGLRRDDAARFSFLLGTPAFLGAGLLQLMDSLAVNPAQVQAQLPALAVGFLASAVTGVLAIRFLLNYLRSRSLYIFAVYCCLLGLLVLALNLA</sequence>
<keyword evidence="8 17" id="KW-0133">Cell shape</keyword>
<evidence type="ECO:0000256" key="12">
    <source>
        <dbReference type="ARBA" id="ARBA00023251"/>
    </source>
</evidence>
<feature type="transmembrane region" description="Helical" evidence="17">
    <location>
        <begin position="87"/>
        <end position="105"/>
    </location>
</feature>
<keyword evidence="12 17" id="KW-0046">Antibiotic resistance</keyword>
<dbReference type="EC" id="3.6.1.27" evidence="3 17"/>
<evidence type="ECO:0000256" key="14">
    <source>
        <dbReference type="ARBA" id="ARBA00032707"/>
    </source>
</evidence>
<dbReference type="InParanoid" id="A0A540VBN5"/>
<comment type="similarity">
    <text evidence="2 17">Belongs to the UppP family.</text>
</comment>
<keyword evidence="5 17" id="KW-1003">Cell membrane</keyword>
<evidence type="ECO:0000256" key="2">
    <source>
        <dbReference type="ARBA" id="ARBA00010621"/>
    </source>
</evidence>
<evidence type="ECO:0000256" key="17">
    <source>
        <dbReference type="HAMAP-Rule" id="MF_01006"/>
    </source>
</evidence>
<feature type="transmembrane region" description="Helical" evidence="17">
    <location>
        <begin position="192"/>
        <end position="210"/>
    </location>
</feature>
<keyword evidence="19" id="KW-1185">Reference proteome</keyword>
<keyword evidence="6 17" id="KW-0812">Transmembrane</keyword>
<accession>A0A540VBN5</accession>
<evidence type="ECO:0000256" key="4">
    <source>
        <dbReference type="ARBA" id="ARBA00021581"/>
    </source>
</evidence>
<feature type="transmembrane region" description="Helical" evidence="17">
    <location>
        <begin position="222"/>
        <end position="242"/>
    </location>
</feature>
<comment type="miscellaneous">
    <text evidence="17">Bacitracin is thought to be involved in the inhibition of peptidoglycan synthesis by sequestering undecaprenyl diphosphate, thereby reducing the pool of lipid carrier available.</text>
</comment>
<dbReference type="NCBIfam" id="TIGR00753">
    <property type="entry name" value="undec_PP_bacA"/>
    <property type="match status" value="1"/>
</dbReference>
<evidence type="ECO:0000256" key="3">
    <source>
        <dbReference type="ARBA" id="ARBA00012374"/>
    </source>
</evidence>